<organism evidence="2 3">
    <name type="scientific">Virgibacillus massiliensis</name>
    <dbReference type="NCBI Taxonomy" id="1462526"/>
    <lineage>
        <taxon>Bacteria</taxon>
        <taxon>Bacillati</taxon>
        <taxon>Bacillota</taxon>
        <taxon>Bacilli</taxon>
        <taxon>Bacillales</taxon>
        <taxon>Bacillaceae</taxon>
        <taxon>Virgibacillus</taxon>
    </lineage>
</organism>
<reference evidence="3" key="2">
    <citation type="submission" date="2014-05" db="EMBL/GenBank/DDBJ databases">
        <title>Draft genome sequence of Virgibacillus massiliensis Vm-5.</title>
        <authorList>
            <person name="Khelaifia S."/>
            <person name="Croce O."/>
            <person name="Lagier J.C."/>
            <person name="Raoult D."/>
        </authorList>
    </citation>
    <scope>NUCLEOTIDE SEQUENCE [LARGE SCALE GENOMIC DNA]</scope>
    <source>
        <strain evidence="3">Vm-5</strain>
    </source>
</reference>
<feature type="transmembrane region" description="Helical" evidence="1">
    <location>
        <begin position="20"/>
        <end position="42"/>
    </location>
</feature>
<dbReference type="Proteomes" id="UP000028875">
    <property type="component" value="Unassembled WGS sequence"/>
</dbReference>
<keyword evidence="1" id="KW-1133">Transmembrane helix</keyword>
<proteinExistence type="predicted"/>
<keyword evidence="3" id="KW-1185">Reference proteome</keyword>
<keyword evidence="1" id="KW-0812">Transmembrane</keyword>
<protein>
    <submittedName>
        <fullName evidence="2">Uncharacterized protein</fullName>
    </submittedName>
</protein>
<accession>A0A024QBI1</accession>
<evidence type="ECO:0000313" key="2">
    <source>
        <dbReference type="EMBL" id="CDQ39540.1"/>
    </source>
</evidence>
<reference evidence="2 3" key="1">
    <citation type="submission" date="2014-03" db="EMBL/GenBank/DDBJ databases">
        <authorList>
            <person name="Urmite Genomes U."/>
        </authorList>
    </citation>
    <scope>NUCLEOTIDE SEQUENCE [LARGE SCALE GENOMIC DNA]</scope>
    <source>
        <strain evidence="2 3">Vm-5</strain>
    </source>
</reference>
<keyword evidence="1" id="KW-0472">Membrane</keyword>
<evidence type="ECO:0000313" key="3">
    <source>
        <dbReference type="Proteomes" id="UP000028875"/>
    </source>
</evidence>
<dbReference type="EMBL" id="CCDP010000001">
    <property type="protein sequence ID" value="CDQ39540.1"/>
    <property type="molecule type" value="Genomic_DNA"/>
</dbReference>
<name>A0A024QBI1_9BACI</name>
<sequence length="43" mass="4618">MGDKNNLEKAGEAISEAGNTMMGCGCLLTIFITIPIILLFLFL</sequence>
<evidence type="ECO:0000256" key="1">
    <source>
        <dbReference type="SAM" id="Phobius"/>
    </source>
</evidence>
<dbReference type="AlphaFoldDB" id="A0A024QBI1"/>
<dbReference type="RefSeq" id="WP_269778083.1">
    <property type="nucleotide sequence ID" value="NZ_BNER01000002.1"/>
</dbReference>
<comment type="caution">
    <text evidence="2">The sequence shown here is derived from an EMBL/GenBank/DDBJ whole genome shotgun (WGS) entry which is preliminary data.</text>
</comment>
<dbReference type="STRING" id="1462526.BN990_01845"/>
<gene>
    <name evidence="2" type="ORF">BN990_01845</name>
</gene>